<gene>
    <name evidence="22" type="ORF">C0Q70_01837</name>
</gene>
<evidence type="ECO:0000256" key="8">
    <source>
        <dbReference type="ARBA" id="ARBA00022679"/>
    </source>
</evidence>
<evidence type="ECO:0000256" key="6">
    <source>
        <dbReference type="ARBA" id="ARBA00011972"/>
    </source>
</evidence>
<keyword evidence="9" id="KW-0812">Transmembrane</keyword>
<keyword evidence="7" id="KW-0328">Glycosyltransferase</keyword>
<dbReference type="GO" id="GO:0015012">
    <property type="term" value="P:heparan sulfate proteoglycan biosynthetic process"/>
    <property type="evidence" value="ECO:0007669"/>
    <property type="project" value="UniProtKB-UniPathway"/>
</dbReference>
<evidence type="ECO:0000256" key="20">
    <source>
        <dbReference type="SAM" id="MobiDB-lite"/>
    </source>
</evidence>
<keyword evidence="8" id="KW-0808">Transferase</keyword>
<dbReference type="GO" id="GO:0030158">
    <property type="term" value="F:protein xylosyltransferase activity"/>
    <property type="evidence" value="ECO:0007669"/>
    <property type="project" value="UniProtKB-EC"/>
</dbReference>
<dbReference type="PANTHER" id="PTHR46025">
    <property type="entry name" value="XYLOSYLTRANSFERASE OXT"/>
    <property type="match status" value="1"/>
</dbReference>
<feature type="region of interest" description="Disordered" evidence="20">
    <location>
        <begin position="1"/>
        <end position="70"/>
    </location>
</feature>
<dbReference type="GO" id="GO:0005789">
    <property type="term" value="C:endoplasmic reticulum membrane"/>
    <property type="evidence" value="ECO:0007669"/>
    <property type="project" value="UniProtKB-SubCell"/>
</dbReference>
<dbReference type="PROSITE" id="PS51212">
    <property type="entry name" value="WSC"/>
    <property type="match status" value="1"/>
</dbReference>
<dbReference type="STRING" id="400727.A0A2T7Q0L7"/>
<protein>
    <recommendedName>
        <fullName evidence="6">protein xylosyltransferase</fullName>
        <ecNumber evidence="6">2.4.2.26</ecNumber>
    </recommendedName>
    <alternativeName>
        <fullName evidence="18">Peptide O-xylosyltransferase</fullName>
    </alternativeName>
</protein>
<evidence type="ECO:0000256" key="18">
    <source>
        <dbReference type="ARBA" id="ARBA00042865"/>
    </source>
</evidence>
<dbReference type="GO" id="GO:0046872">
    <property type="term" value="F:metal ion binding"/>
    <property type="evidence" value="ECO:0007669"/>
    <property type="project" value="UniProtKB-KW"/>
</dbReference>
<accession>A0A2T7Q0L7</accession>
<evidence type="ECO:0000256" key="14">
    <source>
        <dbReference type="ARBA" id="ARBA00023034"/>
    </source>
</evidence>
<feature type="domain" description="WSC" evidence="21">
    <location>
        <begin position="131"/>
        <end position="223"/>
    </location>
</feature>
<keyword evidence="10" id="KW-0479">Metal-binding</keyword>
<evidence type="ECO:0000256" key="19">
    <source>
        <dbReference type="ARBA" id="ARBA00047847"/>
    </source>
</evidence>
<dbReference type="EC" id="2.4.2.26" evidence="6"/>
<dbReference type="UniPathway" id="UPA00755"/>
<evidence type="ECO:0000256" key="9">
    <source>
        <dbReference type="ARBA" id="ARBA00022692"/>
    </source>
</evidence>
<sequence length="874" mass="100127">MTYGCKGRHQESHSTDKLISKNGGTGPPQDHHQDADNDHGDTQLDKLENSNHDANGAEGPGVEASLATETPRFTKYQPKCEVTEKEAISAISRAKTVQCKQELADVACLHMENKLYKTYLPRFCPLRGNNTGKYLGCYKDNLSDRDLEGSYVETDENSPDMCVNYCLRAGFSYAGLQYTRECWCGDAYGKHGLREDAHCSSKCPGQENATCGGYLANRIFMTGFGKAIRHPAPLSLDSTQPQKSLVKIVFVLTLNGRQTRQVVRLLRTLYQPHHYYYIHVDSRQEYMFRELLPLEELLPNVMVTRNRFATIWGGSSLLQAHLSFLKELLDKTEWAWDYYINLSESDYPIKTISDLTSYLTTYKGLNFLKSHGKDTPRFIKKQGLDQTFYECENHLWRVGRRPLPNGIRVDGGSDWICLYRSFAQYVIKENDELLAGLKAYYKYSLLPAESFFHTVLQNSHFCTESVDNNLHMTNWRRKQGCKCQYKHIVDWCGCSPNDFKINDLERLLKYEDKPLFFARKFEAVVSQEIINSLDVYLFGHLQQGMTGLSSYWQNEYHHLDYQRKSRDGRFTFYHAFMRLTLASLKQRNASCQLRPLQLLEINLFQESDHFHGLLTLFKVEDLTSGKELTLEAHMHPKHYYSVIDAKGPVGRLQYLEVGSDFDPKEQIFRNYGRLLGPFDEVALRHVWDLGKEFTVSMAWVDPANIIAASYDIKIPGSVFTGSHKPALNRPLRPGVWTVKLMYNMALVAETQFLIIPLTHYQGRLILPAQVPRTHGGPIGMYSSKDFSELRDILKVPQSRELEEEAANNAKKVGKDLELWVDSLLPLFWVMQEACSMEVSNFCALQECTKTSWSSRSPDPKSDIRSIGSKLPLGR</sequence>
<keyword evidence="16" id="KW-1015">Disulfide bond</keyword>
<dbReference type="Pfam" id="PF01822">
    <property type="entry name" value="WSC"/>
    <property type="match status" value="1"/>
</dbReference>
<keyword evidence="14" id="KW-0333">Golgi apparatus</keyword>
<comment type="similarity">
    <text evidence="5">Belongs to the glycosyltransferase 14 family. XylT subfamily.</text>
</comment>
<dbReference type="UniPathway" id="UPA00756"/>
<dbReference type="EMBL" id="PZQS01000001">
    <property type="protein sequence ID" value="PVD39209.1"/>
    <property type="molecule type" value="Genomic_DNA"/>
</dbReference>
<reference evidence="22 23" key="1">
    <citation type="submission" date="2018-04" db="EMBL/GenBank/DDBJ databases">
        <title>The genome of golden apple snail Pomacea canaliculata provides insight into stress tolerance and invasive adaptation.</title>
        <authorList>
            <person name="Liu C."/>
            <person name="Liu B."/>
            <person name="Ren Y."/>
            <person name="Zhang Y."/>
            <person name="Wang H."/>
            <person name="Li S."/>
            <person name="Jiang F."/>
            <person name="Yin L."/>
            <person name="Zhang G."/>
            <person name="Qian W."/>
            <person name="Fan W."/>
        </authorList>
    </citation>
    <scope>NUCLEOTIDE SEQUENCE [LARGE SCALE GENOMIC DNA]</scope>
    <source>
        <strain evidence="22">SZHN2017</strain>
        <tissue evidence="22">Muscle</tissue>
    </source>
</reference>
<comment type="pathway">
    <text evidence="4">Glycan metabolism; heparan sulfate biosynthesis.</text>
</comment>
<keyword evidence="23" id="KW-1185">Reference proteome</keyword>
<proteinExistence type="inferred from homology"/>
<dbReference type="SMART" id="SM00321">
    <property type="entry name" value="WSC"/>
    <property type="match status" value="1"/>
</dbReference>
<evidence type="ECO:0000256" key="2">
    <source>
        <dbReference type="ARBA" id="ARBA00004648"/>
    </source>
</evidence>
<evidence type="ECO:0000256" key="4">
    <source>
        <dbReference type="ARBA" id="ARBA00005093"/>
    </source>
</evidence>
<evidence type="ECO:0000256" key="15">
    <source>
        <dbReference type="ARBA" id="ARBA00023136"/>
    </source>
</evidence>
<dbReference type="OrthoDB" id="2019572at2759"/>
<evidence type="ECO:0000256" key="16">
    <source>
        <dbReference type="ARBA" id="ARBA00023157"/>
    </source>
</evidence>
<dbReference type="Proteomes" id="UP000245119">
    <property type="component" value="Linkage Group LG1"/>
</dbReference>
<evidence type="ECO:0000256" key="13">
    <source>
        <dbReference type="ARBA" id="ARBA00022989"/>
    </source>
</evidence>
<comment type="pathway">
    <text evidence="3">Glycan metabolism; chondroitin sulfate biosynthesis.</text>
</comment>
<organism evidence="22 23">
    <name type="scientific">Pomacea canaliculata</name>
    <name type="common">Golden apple snail</name>
    <dbReference type="NCBI Taxonomy" id="400727"/>
    <lineage>
        <taxon>Eukaryota</taxon>
        <taxon>Metazoa</taxon>
        <taxon>Spiralia</taxon>
        <taxon>Lophotrochozoa</taxon>
        <taxon>Mollusca</taxon>
        <taxon>Gastropoda</taxon>
        <taxon>Caenogastropoda</taxon>
        <taxon>Architaenioglossa</taxon>
        <taxon>Ampullarioidea</taxon>
        <taxon>Ampullariidae</taxon>
        <taxon>Pomacea</taxon>
    </lineage>
</organism>
<keyword evidence="15" id="KW-0472">Membrane</keyword>
<comment type="caution">
    <text evidence="22">The sequence shown here is derived from an EMBL/GenBank/DDBJ whole genome shotgun (WGS) entry which is preliminary data.</text>
</comment>
<evidence type="ECO:0000259" key="21">
    <source>
        <dbReference type="PROSITE" id="PS51212"/>
    </source>
</evidence>
<evidence type="ECO:0000256" key="12">
    <source>
        <dbReference type="ARBA" id="ARBA00022968"/>
    </source>
</evidence>
<keyword evidence="11" id="KW-0256">Endoplasmic reticulum</keyword>
<evidence type="ECO:0000256" key="5">
    <source>
        <dbReference type="ARBA" id="ARBA00010195"/>
    </source>
</evidence>
<evidence type="ECO:0000256" key="7">
    <source>
        <dbReference type="ARBA" id="ARBA00022676"/>
    </source>
</evidence>
<dbReference type="GO" id="GO:0000139">
    <property type="term" value="C:Golgi membrane"/>
    <property type="evidence" value="ECO:0007669"/>
    <property type="project" value="UniProtKB-SubCell"/>
</dbReference>
<feature type="compositionally biased region" description="Basic and acidic residues" evidence="20">
    <location>
        <begin position="29"/>
        <end position="51"/>
    </location>
</feature>
<evidence type="ECO:0000256" key="10">
    <source>
        <dbReference type="ARBA" id="ARBA00022723"/>
    </source>
</evidence>
<evidence type="ECO:0000256" key="11">
    <source>
        <dbReference type="ARBA" id="ARBA00022824"/>
    </source>
</evidence>
<dbReference type="InterPro" id="IPR024448">
    <property type="entry name" value="XylT_C"/>
</dbReference>
<dbReference type="GO" id="GO:0050650">
    <property type="term" value="P:chondroitin sulfate proteoglycan biosynthetic process"/>
    <property type="evidence" value="ECO:0007669"/>
    <property type="project" value="TreeGrafter"/>
</dbReference>
<evidence type="ECO:0000256" key="3">
    <source>
        <dbReference type="ARBA" id="ARBA00004840"/>
    </source>
</evidence>
<dbReference type="InterPro" id="IPR002889">
    <property type="entry name" value="WSC_carb-bd"/>
</dbReference>
<evidence type="ECO:0000313" key="22">
    <source>
        <dbReference type="EMBL" id="PVD39209.1"/>
    </source>
</evidence>
<comment type="catalytic activity">
    <reaction evidence="19">
        <text>UDP-alpha-D-xylose + L-seryl-[protein] = 3-O-(beta-D-xylosyl)-L-seryl-[protein] + UDP + H(+)</text>
        <dbReference type="Rhea" id="RHEA:50192"/>
        <dbReference type="Rhea" id="RHEA-COMP:9863"/>
        <dbReference type="Rhea" id="RHEA-COMP:12567"/>
        <dbReference type="ChEBI" id="CHEBI:15378"/>
        <dbReference type="ChEBI" id="CHEBI:29999"/>
        <dbReference type="ChEBI" id="CHEBI:57632"/>
        <dbReference type="ChEBI" id="CHEBI:58223"/>
        <dbReference type="ChEBI" id="CHEBI:132085"/>
        <dbReference type="EC" id="2.4.2.26"/>
    </reaction>
</comment>
<dbReference type="InterPro" id="IPR043538">
    <property type="entry name" value="XYLT"/>
</dbReference>
<dbReference type="AlphaFoldDB" id="A0A2T7Q0L7"/>
<keyword evidence="12" id="KW-0735">Signal-anchor</keyword>
<dbReference type="InterPro" id="IPR003406">
    <property type="entry name" value="Glyco_trans_14"/>
</dbReference>
<dbReference type="Pfam" id="PF02485">
    <property type="entry name" value="Branch"/>
    <property type="match status" value="1"/>
</dbReference>
<keyword evidence="13" id="KW-1133">Transmembrane helix</keyword>
<evidence type="ECO:0000256" key="17">
    <source>
        <dbReference type="ARBA" id="ARBA00023180"/>
    </source>
</evidence>
<dbReference type="PANTHER" id="PTHR46025:SF3">
    <property type="entry name" value="XYLOSYLTRANSFERASE OXT"/>
    <property type="match status" value="1"/>
</dbReference>
<feature type="region of interest" description="Disordered" evidence="20">
    <location>
        <begin position="851"/>
        <end position="874"/>
    </location>
</feature>
<dbReference type="Pfam" id="PF12529">
    <property type="entry name" value="Xylo_C"/>
    <property type="match status" value="1"/>
</dbReference>
<feature type="compositionally biased region" description="Basic and acidic residues" evidence="20">
    <location>
        <begin position="8"/>
        <end position="19"/>
    </location>
</feature>
<name>A0A2T7Q0L7_POMCA</name>
<comment type="subcellular location">
    <subcellularLocation>
        <location evidence="2">Endoplasmic reticulum membrane</location>
        <topology evidence="2">Single-pass type II membrane protein</topology>
    </subcellularLocation>
    <subcellularLocation>
        <location evidence="1">Golgi apparatus membrane</location>
        <topology evidence="1">Single-pass type II membrane protein</topology>
    </subcellularLocation>
</comment>
<evidence type="ECO:0000256" key="1">
    <source>
        <dbReference type="ARBA" id="ARBA00004323"/>
    </source>
</evidence>
<evidence type="ECO:0000313" key="23">
    <source>
        <dbReference type="Proteomes" id="UP000245119"/>
    </source>
</evidence>
<keyword evidence="17" id="KW-0325">Glycoprotein</keyword>